<accession>A0A6A7YHN7</accession>
<evidence type="ECO:0000313" key="5">
    <source>
        <dbReference type="Proteomes" id="UP000441404"/>
    </source>
</evidence>
<dbReference type="SUPFAM" id="SSF54909">
    <property type="entry name" value="Dimeric alpha+beta barrel"/>
    <property type="match status" value="1"/>
</dbReference>
<dbReference type="EMBL" id="WIWJ01000004">
    <property type="protein sequence ID" value="MQT45759.1"/>
    <property type="molecule type" value="Genomic_DNA"/>
</dbReference>
<dbReference type="AlphaFoldDB" id="A0A6A7YHN7"/>
<evidence type="ECO:0000313" key="6">
    <source>
        <dbReference type="Proteomes" id="UP000489190"/>
    </source>
</evidence>
<dbReference type="InterPro" id="IPR011008">
    <property type="entry name" value="Dimeric_a/b-barrel"/>
</dbReference>
<reference evidence="5 6" key="1">
    <citation type="submission" date="2019-10" db="EMBL/GenBank/DDBJ databases">
        <title>Evaluation of single-gene subtyping targets for Pseudomonas.</title>
        <authorList>
            <person name="Reichler S.J."/>
            <person name="Orsi R.H."/>
            <person name="Wiedmann M."/>
            <person name="Martin N.H."/>
            <person name="Murphy S.I."/>
        </authorList>
    </citation>
    <scope>NUCLEOTIDE SEQUENCE [LARGE SCALE GENOMIC DNA]</scope>
    <source>
        <strain evidence="4 6">FSL R10-3254</strain>
        <strain evidence="3 5">FSL R10-3257</strain>
    </source>
</reference>
<evidence type="ECO:0000313" key="4">
    <source>
        <dbReference type="EMBL" id="MQT87938.1"/>
    </source>
</evidence>
<dbReference type="RefSeq" id="WP_153326439.1">
    <property type="nucleotide sequence ID" value="NZ_CP181271.1"/>
</dbReference>
<sequence length="95" mass="10928">MPFALIAFDHDDALERRMACREQHLQRLQALAKEGKFLGGGVLLNEQGKMIGSNVHLGFDQRSDLQNWLEDEPYIVGRVWERIEILEIKPLTLPT</sequence>
<dbReference type="InterPro" id="IPR051807">
    <property type="entry name" value="Sec-metab_biosynth-assoc"/>
</dbReference>
<comment type="similarity">
    <text evidence="1">Belongs to the YciI family.</text>
</comment>
<dbReference type="Gene3D" id="3.30.70.1060">
    <property type="entry name" value="Dimeric alpha+beta barrel"/>
    <property type="match status" value="1"/>
</dbReference>
<protein>
    <recommendedName>
        <fullName evidence="2">YCII-related domain-containing protein</fullName>
    </recommendedName>
</protein>
<proteinExistence type="inferred from homology"/>
<dbReference type="PANTHER" id="PTHR33606:SF3">
    <property type="entry name" value="PROTEIN YCII"/>
    <property type="match status" value="1"/>
</dbReference>
<dbReference type="InterPro" id="IPR005545">
    <property type="entry name" value="YCII"/>
</dbReference>
<evidence type="ECO:0000313" key="3">
    <source>
        <dbReference type="EMBL" id="MQT45759.1"/>
    </source>
</evidence>
<dbReference type="Proteomes" id="UP000489190">
    <property type="component" value="Unassembled WGS sequence"/>
</dbReference>
<dbReference type="EMBL" id="WIWI01000004">
    <property type="protein sequence ID" value="MQT87938.1"/>
    <property type="molecule type" value="Genomic_DNA"/>
</dbReference>
<dbReference type="Proteomes" id="UP000441404">
    <property type="component" value="Unassembled WGS sequence"/>
</dbReference>
<evidence type="ECO:0000259" key="2">
    <source>
        <dbReference type="Pfam" id="PF03795"/>
    </source>
</evidence>
<comment type="caution">
    <text evidence="3">The sequence shown here is derived from an EMBL/GenBank/DDBJ whole genome shotgun (WGS) entry which is preliminary data.</text>
</comment>
<dbReference type="Pfam" id="PF03795">
    <property type="entry name" value="YCII"/>
    <property type="match status" value="1"/>
</dbReference>
<feature type="domain" description="YCII-related" evidence="2">
    <location>
        <begin position="1"/>
        <end position="89"/>
    </location>
</feature>
<organism evidence="3 5">
    <name type="scientific">Pseudomonas helleri</name>
    <dbReference type="NCBI Taxonomy" id="1608996"/>
    <lineage>
        <taxon>Bacteria</taxon>
        <taxon>Pseudomonadati</taxon>
        <taxon>Pseudomonadota</taxon>
        <taxon>Gammaproteobacteria</taxon>
        <taxon>Pseudomonadales</taxon>
        <taxon>Pseudomonadaceae</taxon>
        <taxon>Pseudomonas</taxon>
    </lineage>
</organism>
<name>A0A6A7YHN7_9PSED</name>
<dbReference type="PANTHER" id="PTHR33606">
    <property type="entry name" value="PROTEIN YCII"/>
    <property type="match status" value="1"/>
</dbReference>
<gene>
    <name evidence="4" type="ORF">GHO39_01990</name>
    <name evidence="3" type="ORF">GHO40_03285</name>
</gene>
<evidence type="ECO:0000256" key="1">
    <source>
        <dbReference type="ARBA" id="ARBA00007689"/>
    </source>
</evidence>